<reference evidence="3 4" key="1">
    <citation type="submission" date="2024-01" db="EMBL/GenBank/DDBJ databases">
        <title>Hyphobacterium bacterium isolated from marine sediment.</title>
        <authorList>
            <person name="Zhao S."/>
        </authorList>
    </citation>
    <scope>NUCLEOTIDE SEQUENCE [LARGE SCALE GENOMIC DNA]</scope>
    <source>
        <strain evidence="3 4">Y60-23</strain>
    </source>
</reference>
<protein>
    <submittedName>
        <fullName evidence="3">Tetratricopeptide repeat protein</fullName>
    </submittedName>
</protein>
<keyword evidence="2" id="KW-0472">Membrane</keyword>
<feature type="transmembrane region" description="Helical" evidence="2">
    <location>
        <begin position="27"/>
        <end position="46"/>
    </location>
</feature>
<evidence type="ECO:0000256" key="2">
    <source>
        <dbReference type="SAM" id="Phobius"/>
    </source>
</evidence>
<feature type="repeat" description="TPR" evidence="1">
    <location>
        <begin position="1045"/>
        <end position="1078"/>
    </location>
</feature>
<dbReference type="EMBL" id="JAZDRO010000001">
    <property type="protein sequence ID" value="MEE2565242.1"/>
    <property type="molecule type" value="Genomic_DNA"/>
</dbReference>
<dbReference type="PROSITE" id="PS50005">
    <property type="entry name" value="TPR"/>
    <property type="match status" value="7"/>
</dbReference>
<keyword evidence="2" id="KW-1133">Transmembrane helix</keyword>
<name>A0ABU7LUL5_9PROT</name>
<dbReference type="SMART" id="SM00028">
    <property type="entry name" value="TPR"/>
    <property type="match status" value="14"/>
</dbReference>
<dbReference type="Gene3D" id="1.25.40.10">
    <property type="entry name" value="Tetratricopeptide repeat domain"/>
    <property type="match status" value="4"/>
</dbReference>
<feature type="transmembrane region" description="Helical" evidence="2">
    <location>
        <begin position="53"/>
        <end position="74"/>
    </location>
</feature>
<dbReference type="InterPro" id="IPR019734">
    <property type="entry name" value="TPR_rpt"/>
</dbReference>
<dbReference type="Pfam" id="PF13181">
    <property type="entry name" value="TPR_8"/>
    <property type="match status" value="1"/>
</dbReference>
<dbReference type="PANTHER" id="PTHR12558:SF13">
    <property type="entry name" value="CELL DIVISION CYCLE PROTEIN 27 HOMOLOG"/>
    <property type="match status" value="1"/>
</dbReference>
<feature type="repeat" description="TPR" evidence="1">
    <location>
        <begin position="977"/>
        <end position="1010"/>
    </location>
</feature>
<keyword evidence="4" id="KW-1185">Reference proteome</keyword>
<comment type="caution">
    <text evidence="3">The sequence shown here is derived from an EMBL/GenBank/DDBJ whole genome shotgun (WGS) entry which is preliminary data.</text>
</comment>
<dbReference type="Pfam" id="PF13429">
    <property type="entry name" value="TPR_15"/>
    <property type="match status" value="1"/>
</dbReference>
<gene>
    <name evidence="3" type="ORF">V0U35_01010</name>
</gene>
<dbReference type="SUPFAM" id="SSF48452">
    <property type="entry name" value="TPR-like"/>
    <property type="match status" value="3"/>
</dbReference>
<dbReference type="Proteomes" id="UP001310692">
    <property type="component" value="Unassembled WGS sequence"/>
</dbReference>
<feature type="repeat" description="TPR" evidence="1">
    <location>
        <begin position="569"/>
        <end position="602"/>
    </location>
</feature>
<proteinExistence type="predicted"/>
<feature type="repeat" description="TPR" evidence="1">
    <location>
        <begin position="603"/>
        <end position="636"/>
    </location>
</feature>
<dbReference type="RefSeq" id="WP_330194780.1">
    <property type="nucleotide sequence ID" value="NZ_JAZDRO010000001.1"/>
</dbReference>
<evidence type="ECO:0000256" key="1">
    <source>
        <dbReference type="PROSITE-ProRule" id="PRU00339"/>
    </source>
</evidence>
<sequence length="1284" mass="142029">MRSFLALIIFIVGVGSVFWIYPDPINWLSNAGGNLLAGIRSFWAGLSGSDQQLAVVALGAPPALAAVIGLWRMFFPARTRETRQVVIREGKPEFPFHIYSTERISELKKSRGEKHDDFPYQERFSAGLQGKFLAEINTPLLMMTGRRGLGKTRECIEHIQRIAERKGEEVCILYPKGEFDRPKPDSIPDDFVPRTLILFIDEIETRLGTDALKSQTGDEQYRGFEDRLAATIEWMRARQGNRDWRVILTASDEPDSLEKINAGSGILSEFKTYQLRAIHKRVRYRFIKAVATYFGFEIDTEAVAAISRKSDGTPRGIMIPFSDLARKKQDRSHPIQLSDTVDYSFSYPADWTNEVYRTAIAPYPERASVFRALSILYRLRIPPQQKLAVHLATTLGPSGGVFARSGAKIQRAIRRDLLAWVFEFDDELVCPSAYLESGQVSRDDFTSFLKSLDYGLQRRSLSPKLLAGIPGLYSVAISLGLERETLSVLRRAVRKRRNRCAVLWLSISLIQESLGERDSAIISAEQAVRVDKRHVPALFQLAYLQGDTANPRASLATARQAAEVAPDNDFVWLNLGILQGRFGNHKESVESLKKACGLNPQSPRAWYSLAIAYERSGKQPQSIDAARHAVKLDPDDARGWQTLGIALDRAGKHKEALPALTKAKKLNPGDGAICLSLGRVYASLEERGQAVRHFRQAEKLSGDDAGLLTAISIAFGINGYAEDAVDAAQKALRIRPRDVNAMRSLARSVEQIPGREGESIELQKRLAEQIDTAAEWAGYSVALGKADRHEDAVNAAESALAKDPDNEDALRSLSINLSHLERPYADRIEVMARLAKIADSAGDWSRLGKAYNAIGVFDKAAEAHARAVELDPDNIEARRLFAVQTTRLPDRVEEGIQALNDLANETNESTDWYRLAATQGRSGQYQDAVDSAQKAVTNDPGNLEARRVLALNLANIPGKESSAAHHQEIVCEQGNQADDWYRLSVTLGRLSRTDEAILAAEKAIQIDPEHYRAGVSLAINLSKSPGRAHEGIPLLKEIAPRTGRAEDWIRLAAAHHGAGETDAAANASRKAVDIDPENESALRMLARNLEKLDRFGMETLEAYQKLAEVSDKPSDWERYSLILGKHNRNREAVNAASKALEKEPTRVLARRVYVSNLDRMEGEEAAALEAARELASLTAAAPDNYRLAKMLVKAGDDAGALKAIAAARSTKPGKLEFRRFEISVLVRIPQETEKGLSLARGLAEETGTPGDWKRLAKACEHLQRHEEAANARQKALEAEAETAG</sequence>
<dbReference type="SUPFAM" id="SSF81901">
    <property type="entry name" value="HCP-like"/>
    <property type="match status" value="1"/>
</dbReference>
<dbReference type="InterPro" id="IPR027417">
    <property type="entry name" value="P-loop_NTPase"/>
</dbReference>
<feature type="repeat" description="TPR" evidence="1">
    <location>
        <begin position="637"/>
        <end position="670"/>
    </location>
</feature>
<feature type="repeat" description="TPR" evidence="1">
    <location>
        <begin position="841"/>
        <end position="874"/>
    </location>
</feature>
<dbReference type="InterPro" id="IPR011990">
    <property type="entry name" value="TPR-like_helical_dom_sf"/>
</dbReference>
<keyword evidence="1" id="KW-0802">TPR repeat</keyword>
<feature type="transmembrane region" description="Helical" evidence="2">
    <location>
        <begin position="5"/>
        <end position="21"/>
    </location>
</feature>
<evidence type="ECO:0000313" key="4">
    <source>
        <dbReference type="Proteomes" id="UP001310692"/>
    </source>
</evidence>
<accession>A0ABU7LUL5</accession>
<evidence type="ECO:0000313" key="3">
    <source>
        <dbReference type="EMBL" id="MEE2565242.1"/>
    </source>
</evidence>
<organism evidence="3 4">
    <name type="scientific">Hyphobacterium marinum</name>
    <dbReference type="NCBI Taxonomy" id="3116574"/>
    <lineage>
        <taxon>Bacteria</taxon>
        <taxon>Pseudomonadati</taxon>
        <taxon>Pseudomonadota</taxon>
        <taxon>Alphaproteobacteria</taxon>
        <taxon>Maricaulales</taxon>
        <taxon>Maricaulaceae</taxon>
        <taxon>Hyphobacterium</taxon>
    </lineage>
</organism>
<dbReference type="SUPFAM" id="SSF52540">
    <property type="entry name" value="P-loop containing nucleoside triphosphate hydrolases"/>
    <property type="match status" value="1"/>
</dbReference>
<keyword evidence="2" id="KW-0812">Transmembrane</keyword>
<dbReference type="PANTHER" id="PTHR12558">
    <property type="entry name" value="CELL DIVISION CYCLE 16,23,27"/>
    <property type="match status" value="1"/>
</dbReference>
<feature type="repeat" description="TPR" evidence="1">
    <location>
        <begin position="909"/>
        <end position="942"/>
    </location>
</feature>